<dbReference type="PROSITE" id="PS51194">
    <property type="entry name" value="HELICASE_CTER"/>
    <property type="match status" value="1"/>
</dbReference>
<keyword evidence="2 9" id="KW-0378">Hydrolase</keyword>
<dbReference type="AlphaFoldDB" id="A0A5P9NJZ8"/>
<feature type="domain" description="Helicase C-terminal" evidence="11">
    <location>
        <begin position="446"/>
        <end position="618"/>
    </location>
</feature>
<evidence type="ECO:0000313" key="12">
    <source>
        <dbReference type="EMBL" id="QFU75298.1"/>
    </source>
</evidence>
<keyword evidence="7 9" id="KW-0010">Activator</keyword>
<dbReference type="InterPro" id="IPR001650">
    <property type="entry name" value="Helicase_C-like"/>
</dbReference>
<proteinExistence type="inferred from homology"/>
<keyword evidence="6 9" id="KW-0238">DNA-binding</keyword>
<dbReference type="SMART" id="SM00490">
    <property type="entry name" value="HELICc"/>
    <property type="match status" value="1"/>
</dbReference>
<organism evidence="12 13">
    <name type="scientific">Halioglobus maricola</name>
    <dbReference type="NCBI Taxonomy" id="2601894"/>
    <lineage>
        <taxon>Bacteria</taxon>
        <taxon>Pseudomonadati</taxon>
        <taxon>Pseudomonadota</taxon>
        <taxon>Gammaproteobacteria</taxon>
        <taxon>Cellvibrionales</taxon>
        <taxon>Halieaceae</taxon>
        <taxon>Halioglobus</taxon>
    </lineage>
</organism>
<evidence type="ECO:0000256" key="2">
    <source>
        <dbReference type="ARBA" id="ARBA00022801"/>
    </source>
</evidence>
<dbReference type="InterPro" id="IPR023949">
    <property type="entry name" value="Helicase_RapA"/>
</dbReference>
<dbReference type="NCBIfam" id="NF003426">
    <property type="entry name" value="PRK04914.1"/>
    <property type="match status" value="1"/>
</dbReference>
<keyword evidence="5 9" id="KW-0805">Transcription regulation</keyword>
<evidence type="ECO:0000256" key="3">
    <source>
        <dbReference type="ARBA" id="ARBA00022806"/>
    </source>
</evidence>
<dbReference type="OrthoDB" id="9814088at2"/>
<feature type="binding site" evidence="9">
    <location>
        <begin position="175"/>
        <end position="182"/>
    </location>
    <ligand>
        <name>ATP</name>
        <dbReference type="ChEBI" id="CHEBI:30616"/>
    </ligand>
</feature>
<dbReference type="HAMAP" id="MF_01821">
    <property type="entry name" value="Helicase_RapA"/>
    <property type="match status" value="1"/>
</dbReference>
<keyword evidence="1 9" id="KW-0547">Nucleotide-binding</keyword>
<dbReference type="EMBL" id="CP036422">
    <property type="protein sequence ID" value="QFU75298.1"/>
    <property type="molecule type" value="Genomic_DNA"/>
</dbReference>
<dbReference type="Gene3D" id="3.40.50.300">
    <property type="entry name" value="P-loop containing nucleotide triphosphate hydrolases"/>
    <property type="match status" value="1"/>
</dbReference>
<dbReference type="CDD" id="cd18793">
    <property type="entry name" value="SF2_C_SNF"/>
    <property type="match status" value="1"/>
</dbReference>
<dbReference type="InterPro" id="IPR038718">
    <property type="entry name" value="SNF2-like_sf"/>
</dbReference>
<evidence type="ECO:0000256" key="1">
    <source>
        <dbReference type="ARBA" id="ARBA00022741"/>
    </source>
</evidence>
<dbReference type="GO" id="GO:0004386">
    <property type="term" value="F:helicase activity"/>
    <property type="evidence" value="ECO:0007669"/>
    <property type="project" value="UniProtKB-UniRule"/>
</dbReference>
<dbReference type="Gene3D" id="2.30.30.930">
    <property type="match status" value="1"/>
</dbReference>
<dbReference type="EC" id="3.6.4.-" evidence="9"/>
<dbReference type="Pfam" id="PF12137">
    <property type="entry name" value="RapA_C"/>
    <property type="match status" value="1"/>
</dbReference>
<dbReference type="Proteomes" id="UP000326287">
    <property type="component" value="Chromosome"/>
</dbReference>
<gene>
    <name evidence="9 12" type="primary">rapA</name>
    <name evidence="12" type="ORF">EY643_06330</name>
</gene>
<evidence type="ECO:0000256" key="6">
    <source>
        <dbReference type="ARBA" id="ARBA00023125"/>
    </source>
</evidence>
<feature type="domain" description="Helicase ATP-binding" evidence="10">
    <location>
        <begin position="162"/>
        <end position="330"/>
    </location>
</feature>
<evidence type="ECO:0000256" key="4">
    <source>
        <dbReference type="ARBA" id="ARBA00022840"/>
    </source>
</evidence>
<dbReference type="CDD" id="cd18011">
    <property type="entry name" value="DEXDc_RapA"/>
    <property type="match status" value="1"/>
</dbReference>
<dbReference type="Gene3D" id="3.30.360.80">
    <property type="match status" value="1"/>
</dbReference>
<keyword evidence="8 9" id="KW-0804">Transcription</keyword>
<dbReference type="KEGG" id="halc:EY643_06330"/>
<dbReference type="SUPFAM" id="SSF52540">
    <property type="entry name" value="P-loop containing nucleoside triphosphate hydrolases"/>
    <property type="match status" value="2"/>
</dbReference>
<dbReference type="PROSITE" id="PS51192">
    <property type="entry name" value="HELICASE_ATP_BIND_1"/>
    <property type="match status" value="1"/>
</dbReference>
<dbReference type="InterPro" id="IPR040766">
    <property type="entry name" value="Tudor_2_RapA"/>
</dbReference>
<dbReference type="InterPro" id="IPR000330">
    <property type="entry name" value="SNF2_N"/>
</dbReference>
<dbReference type="Pfam" id="PF00176">
    <property type="entry name" value="SNF2-rel_dom"/>
    <property type="match status" value="1"/>
</dbReference>
<protein>
    <recommendedName>
        <fullName evidence="9">RNA polymerase-associated protein RapA</fullName>
        <ecNumber evidence="9">3.6.4.-</ecNumber>
    </recommendedName>
    <alternativeName>
        <fullName evidence="9">ATP-dependent helicase HepA</fullName>
    </alternativeName>
</protein>
<dbReference type="InterPro" id="IPR049730">
    <property type="entry name" value="SNF2/RAD54-like_C"/>
</dbReference>
<comment type="function">
    <text evidence="9">Transcription regulator that activates transcription by stimulating RNA polymerase (RNAP) recycling in case of stress conditions such as supercoiled DNA or high salt concentrations. Probably acts by releasing the RNAP, when it is trapped or immobilized on tightly supercoiled DNA. Does not activate transcription on linear DNA. Probably not involved in DNA repair.</text>
</comment>
<evidence type="ECO:0000259" key="11">
    <source>
        <dbReference type="PROSITE" id="PS51194"/>
    </source>
</evidence>
<feature type="short sequence motif" description="DEAH box" evidence="9">
    <location>
        <begin position="276"/>
        <end position="279"/>
    </location>
</feature>
<dbReference type="SMART" id="SM00487">
    <property type="entry name" value="DEXDc"/>
    <property type="match status" value="1"/>
</dbReference>
<dbReference type="InterPro" id="IPR057342">
    <property type="entry name" value="DEXDc_RapA"/>
</dbReference>
<evidence type="ECO:0000259" key="10">
    <source>
        <dbReference type="PROSITE" id="PS51192"/>
    </source>
</evidence>
<dbReference type="GO" id="GO:0016817">
    <property type="term" value="F:hydrolase activity, acting on acid anhydrides"/>
    <property type="evidence" value="ECO:0007669"/>
    <property type="project" value="InterPro"/>
</dbReference>
<evidence type="ECO:0000313" key="13">
    <source>
        <dbReference type="Proteomes" id="UP000326287"/>
    </source>
</evidence>
<dbReference type="PANTHER" id="PTHR45766">
    <property type="entry name" value="DNA ANNEALING HELICASE AND ENDONUCLEASE ZRANB3 FAMILY MEMBER"/>
    <property type="match status" value="1"/>
</dbReference>
<evidence type="ECO:0000256" key="7">
    <source>
        <dbReference type="ARBA" id="ARBA00023159"/>
    </source>
</evidence>
<dbReference type="Pfam" id="PF18339">
    <property type="entry name" value="Tudor_1_RapA"/>
    <property type="match status" value="1"/>
</dbReference>
<keyword evidence="4 9" id="KW-0067">ATP-binding</keyword>
<dbReference type="GO" id="GO:0005524">
    <property type="term" value="F:ATP binding"/>
    <property type="evidence" value="ECO:0007669"/>
    <property type="project" value="UniProtKB-UniRule"/>
</dbReference>
<dbReference type="Gene3D" id="6.10.140.1500">
    <property type="match status" value="1"/>
</dbReference>
<dbReference type="Pfam" id="PF00271">
    <property type="entry name" value="Helicase_C"/>
    <property type="match status" value="1"/>
</dbReference>
<dbReference type="Gene3D" id="2.30.30.140">
    <property type="match status" value="1"/>
</dbReference>
<dbReference type="InterPro" id="IPR014001">
    <property type="entry name" value="Helicase_ATP-bd"/>
</dbReference>
<dbReference type="PANTHER" id="PTHR45766:SF6">
    <property type="entry name" value="SWI_SNF-RELATED MATRIX-ASSOCIATED ACTIN-DEPENDENT REGULATOR OF CHROMATIN SUBFAMILY A-LIKE PROTEIN 1"/>
    <property type="match status" value="1"/>
</dbReference>
<keyword evidence="13" id="KW-1185">Reference proteome</keyword>
<sequence length="920" mass="104439">MEYLIGQRWVSHADAQLGLGVVVEVEPRRITLSFPAVGEERTYAIENAPLTRLRFKVGDHINTVEGVELVVTDVHEQHGLLMYTGTDHHEEQIAVSELELDAFVQLTTPQQRLLNGHFDKNSDFALRVATLEHTDRLQRSPASGLMGSRTSLLHHQLYIANEVGQRHAPRVLLADEVGLGKTIEAGMIIHQQLLTGRASRVLVLLPPSLMHQWLVEMLRRFNLHFALFDIDRLAQMDEGNPFEAEQLVLCSMEMFEANDHLQQLALDAGWDLVVVDEAHHLHWSEDEPGEDYRFVESLSQVSPGLLLLTATPEQIGQASHFARLRLLDPSRFHDLEAFKEQELEYRQMSAMADALEAGTVPEDLPADLDRSLPAGELVNQLLDRHGTGRVLFRNTRAAVEGFPQRILHRHPLPVPEEYAHAQVDLIERLHPELPYYDDSWLDFDPRVEWLVKTLKELRPEKVLVICAHATTAVALEHYLHMRAGIRSSAFYEGLSIIERDRAAAYFADETNGAQTLVCSEIGSEGRNFQFSRHLILFDLPMNPDLLEQRIGRLDRIGQQHDVEIHVPYLEGTPQETLLDWYDRGLDLFRDSCSAGTMILETFRDRLVEQLKTRTEAFDTLLVDSADFTHRTREELREGRDRLIERNSCRRDVADALINEIEGLESGDTLENYLEALCEAFGVDQEFHSEQTLILRPSEHMLTGHFPYVGDEGTTVTFSRDKALAREDMEFVTWEHPMIHEAMDMVHSTELGNAALGTIKLKGVAAGTMLLEALFTVNCVAPKSLQVERFLPLTPMRLLVDARGKELANLVPHERLNSLVEKVKKPTALAIIKQVHREVDAKMSLAKAQAEVRLKEVLTDAENLMRSELGAELARLEALREVNPSIREEELENLRYRIEECAIHIAHANLQLQALRLIITT</sequence>
<dbReference type="InterPro" id="IPR040765">
    <property type="entry name" value="Tudor_1_RapA"/>
</dbReference>
<evidence type="ECO:0000256" key="5">
    <source>
        <dbReference type="ARBA" id="ARBA00023015"/>
    </source>
</evidence>
<dbReference type="InterPro" id="IPR022737">
    <property type="entry name" value="RapA_C"/>
</dbReference>
<evidence type="ECO:0000256" key="9">
    <source>
        <dbReference type="HAMAP-Rule" id="MF_01821"/>
    </source>
</evidence>
<reference evidence="12 13" key="1">
    <citation type="submission" date="2019-02" db="EMBL/GenBank/DDBJ databases">
        <authorList>
            <person name="Li S.-H."/>
        </authorList>
    </citation>
    <scope>NUCLEOTIDE SEQUENCE [LARGE SCALE GENOMIC DNA]</scope>
    <source>
        <strain evidence="12 13">IMCC14385</strain>
    </source>
</reference>
<accession>A0A5P9NJZ8</accession>
<dbReference type="InterPro" id="IPR027417">
    <property type="entry name" value="P-loop_NTPase"/>
</dbReference>
<evidence type="ECO:0000256" key="8">
    <source>
        <dbReference type="ARBA" id="ARBA00023163"/>
    </source>
</evidence>
<comment type="similarity">
    <text evidence="9">Belongs to the SNF2/RAD54 helicase family. RapA subfamily.</text>
</comment>
<dbReference type="GO" id="GO:0006355">
    <property type="term" value="P:regulation of DNA-templated transcription"/>
    <property type="evidence" value="ECO:0007669"/>
    <property type="project" value="UniProtKB-UniRule"/>
</dbReference>
<dbReference type="Gene3D" id="3.40.50.10810">
    <property type="entry name" value="Tandem AAA-ATPase domain"/>
    <property type="match status" value="1"/>
</dbReference>
<keyword evidence="3 9" id="KW-0347">Helicase</keyword>
<dbReference type="RefSeq" id="WP_152661404.1">
    <property type="nucleotide sequence ID" value="NZ_CP036422.1"/>
</dbReference>
<dbReference type="GO" id="GO:0003677">
    <property type="term" value="F:DNA binding"/>
    <property type="evidence" value="ECO:0007669"/>
    <property type="project" value="UniProtKB-KW"/>
</dbReference>
<comment type="subunit">
    <text evidence="9">Interacts with the RNAP. Has a higher affinity for the core RNAP than for the holoenzyme. Its ATPase activity is stimulated by binding to RNAP.</text>
</comment>
<name>A0A5P9NJZ8_9GAMM</name>
<dbReference type="Pfam" id="PF18337">
    <property type="entry name" value="Tudor_RapA"/>
    <property type="match status" value="1"/>
</dbReference>